<evidence type="ECO:0000259" key="5">
    <source>
        <dbReference type="Pfam" id="PF25954"/>
    </source>
</evidence>
<evidence type="ECO:0000256" key="1">
    <source>
        <dbReference type="ARBA" id="ARBA00004196"/>
    </source>
</evidence>
<dbReference type="GO" id="GO:0030313">
    <property type="term" value="C:cell envelope"/>
    <property type="evidence" value="ECO:0007669"/>
    <property type="project" value="UniProtKB-SubCell"/>
</dbReference>
<dbReference type="PANTHER" id="PTHR32347">
    <property type="entry name" value="EFFLUX SYSTEM COMPONENT YKNX-RELATED"/>
    <property type="match status" value="1"/>
</dbReference>
<keyword evidence="7" id="KW-1185">Reference proteome</keyword>
<dbReference type="RefSeq" id="WP_053173351.1">
    <property type="nucleotide sequence ID" value="NZ_LFYT02000017.1"/>
</dbReference>
<evidence type="ECO:0000313" key="6">
    <source>
        <dbReference type="EMBL" id="PVE42227.1"/>
    </source>
</evidence>
<evidence type="ECO:0000256" key="2">
    <source>
        <dbReference type="ARBA" id="ARBA00009477"/>
    </source>
</evidence>
<dbReference type="Pfam" id="PF25954">
    <property type="entry name" value="Beta-barrel_RND_2"/>
    <property type="match status" value="1"/>
</dbReference>
<accession>A0A2T7UC05</accession>
<comment type="subcellular location">
    <subcellularLocation>
        <location evidence="1">Cell envelope</location>
    </subcellularLocation>
</comment>
<dbReference type="GO" id="GO:0022857">
    <property type="term" value="F:transmembrane transporter activity"/>
    <property type="evidence" value="ECO:0007669"/>
    <property type="project" value="InterPro"/>
</dbReference>
<keyword evidence="3 4" id="KW-0175">Coiled coil</keyword>
<dbReference type="Proteomes" id="UP000037507">
    <property type="component" value="Unassembled WGS sequence"/>
</dbReference>
<evidence type="ECO:0000313" key="7">
    <source>
        <dbReference type="Proteomes" id="UP000037507"/>
    </source>
</evidence>
<dbReference type="Gene3D" id="2.40.30.170">
    <property type="match status" value="1"/>
</dbReference>
<evidence type="ECO:0000256" key="3">
    <source>
        <dbReference type="ARBA" id="ARBA00023054"/>
    </source>
</evidence>
<proteinExistence type="inferred from homology"/>
<feature type="coiled-coil region" evidence="4">
    <location>
        <begin position="392"/>
        <end position="449"/>
    </location>
</feature>
<gene>
    <name evidence="6" type="ORF">H663_013190</name>
</gene>
<dbReference type="InterPro" id="IPR058792">
    <property type="entry name" value="Beta-barrel_RND_2"/>
</dbReference>
<dbReference type="PANTHER" id="PTHR32347:SF23">
    <property type="entry name" value="BLL5650 PROTEIN"/>
    <property type="match status" value="1"/>
</dbReference>
<comment type="caution">
    <text evidence="6">The sequence shown here is derived from an EMBL/GenBank/DDBJ whole genome shotgun (WGS) entry which is preliminary data.</text>
</comment>
<dbReference type="OrthoDB" id="9806939at2"/>
<dbReference type="InterPro" id="IPR050465">
    <property type="entry name" value="UPF0194_transport"/>
</dbReference>
<dbReference type="GO" id="GO:0016020">
    <property type="term" value="C:membrane"/>
    <property type="evidence" value="ECO:0007669"/>
    <property type="project" value="InterPro"/>
</dbReference>
<dbReference type="AlphaFoldDB" id="A0A2T7UC05"/>
<reference evidence="6" key="1">
    <citation type="submission" date="2017-04" db="EMBL/GenBank/DDBJ databases">
        <title>Unexpected and diverse lifestyles within the genus Limnohabitans.</title>
        <authorList>
            <person name="Kasalicky V."/>
            <person name="Mehrshad M."/>
            <person name="Andrei S.-A."/>
            <person name="Salcher M."/>
            <person name="Kratochvilova H."/>
            <person name="Simek K."/>
            <person name="Ghai R."/>
        </authorList>
    </citation>
    <scope>NUCLEOTIDE SEQUENCE [LARGE SCALE GENOMIC DNA]</scope>
    <source>
        <strain evidence="6">II-D5</strain>
    </source>
</reference>
<dbReference type="NCBIfam" id="TIGR01730">
    <property type="entry name" value="RND_mfp"/>
    <property type="match status" value="1"/>
</dbReference>
<dbReference type="EMBL" id="LFYT02000017">
    <property type="protein sequence ID" value="PVE42227.1"/>
    <property type="molecule type" value="Genomic_DNA"/>
</dbReference>
<feature type="domain" description="CusB-like beta-barrel" evidence="5">
    <location>
        <begin position="489"/>
        <end position="564"/>
    </location>
</feature>
<evidence type="ECO:0000256" key="4">
    <source>
        <dbReference type="SAM" id="Coils"/>
    </source>
</evidence>
<organism evidence="6 7">
    <name type="scientific">Limnohabitans planktonicus II-D5</name>
    <dbReference type="NCBI Taxonomy" id="1293045"/>
    <lineage>
        <taxon>Bacteria</taxon>
        <taxon>Pseudomonadati</taxon>
        <taxon>Pseudomonadota</taxon>
        <taxon>Betaproteobacteria</taxon>
        <taxon>Burkholderiales</taxon>
        <taxon>Comamonadaceae</taxon>
        <taxon>Limnohabitans</taxon>
    </lineage>
</organism>
<name>A0A2T7UC05_9BURK</name>
<dbReference type="InterPro" id="IPR006143">
    <property type="entry name" value="RND_pump_MFP"/>
</dbReference>
<comment type="similarity">
    <text evidence="2">Belongs to the membrane fusion protein (MFP) (TC 8.A.1) family.</text>
</comment>
<dbReference type="Gene3D" id="2.40.50.100">
    <property type="match status" value="1"/>
</dbReference>
<sequence>MGQSDMHASWARQHGQAWIRLAYQDFPASFRLILILRQASGGALEPVAWCPPDGGAPDALLVETAERCLSEQQETQAESAQREAAAVPIWCGGALVGLVAADCPSGQMAVQGVRLRRLAHEAAGHLAQAVDADRARLPELMQALAGAMSQDDGTAAAETLVTELALLLSCERVAIGFREGLQTEVTALSNAPEFRREMALVRQLAAVMDEAIDQAAVLQWPAAGSADPVLALREHATLAGAQGQVLTVPFQLDPGLPGHSGALLFERAAARPFSAEDVAACQTAAALGAHIVALQRRATRPWHRRLRDALQRQLQQLRAPGHYGHKLVFAVLLVALVVLPFAQATYRISARASLEGVVVRTLAAPFDGYVEQARFRAGDTVKAGTEIAALDRRDLRLELIRAQGQVEQYREQYNDAAARRDRAQMAVAQAQLEQAAAQAQLTQDNLTRAVILAPFDGLIVSGDLHQQLGAGVRRGQTLFEMAPLDRYRVVLEVPDAEIDEVRVGQAGTLRLAALPERVLALKVARVTPVTAARDGATYFRVEADLEAAGLPLRPGMIGNARIEAGTQPLGWIWLHPFLDWMRLHLAGGWS</sequence>
<protein>
    <recommendedName>
        <fullName evidence="5">CusB-like beta-barrel domain-containing protein</fullName>
    </recommendedName>
</protein>
<dbReference type="Gene3D" id="1.10.287.470">
    <property type="entry name" value="Helix hairpin bin"/>
    <property type="match status" value="1"/>
</dbReference>
<dbReference type="SUPFAM" id="SSF111369">
    <property type="entry name" value="HlyD-like secretion proteins"/>
    <property type="match status" value="1"/>
</dbReference>